<evidence type="ECO:0000256" key="1">
    <source>
        <dbReference type="ARBA" id="ARBA00005254"/>
    </source>
</evidence>
<evidence type="ECO:0000313" key="3">
    <source>
        <dbReference type="EMBL" id="NIJ55484.1"/>
    </source>
</evidence>
<keyword evidence="2" id="KW-0456">Lyase</keyword>
<dbReference type="InterPro" id="IPR014748">
    <property type="entry name" value="Enoyl-CoA_hydra_C"/>
</dbReference>
<dbReference type="Proteomes" id="UP001179181">
    <property type="component" value="Unassembled WGS sequence"/>
</dbReference>
<dbReference type="Gene3D" id="3.90.226.10">
    <property type="entry name" value="2-enoyl-CoA Hydratase, Chain A, domain 1"/>
    <property type="match status" value="1"/>
</dbReference>
<dbReference type="InterPro" id="IPR001753">
    <property type="entry name" value="Enoyl-CoA_hydra/iso"/>
</dbReference>
<dbReference type="InterPro" id="IPR029045">
    <property type="entry name" value="ClpP/crotonase-like_dom_sf"/>
</dbReference>
<keyword evidence="4" id="KW-1185">Reference proteome</keyword>
<dbReference type="EC" id="5.3.3.18" evidence="3"/>
<dbReference type="SUPFAM" id="SSF52096">
    <property type="entry name" value="ClpP/crotonase"/>
    <property type="match status" value="1"/>
</dbReference>
<proteinExistence type="inferred from homology"/>
<dbReference type="PANTHER" id="PTHR11941:SF133">
    <property type="entry name" value="1,2-EPOXYPHENYLACETYL-COA ISOMERASE"/>
    <property type="match status" value="1"/>
</dbReference>
<reference evidence="3 4" key="1">
    <citation type="submission" date="2020-03" db="EMBL/GenBank/DDBJ databases">
        <title>Genomic Encyclopedia of Type Strains, Phase IV (KMG-IV): sequencing the most valuable type-strain genomes for metagenomic binning, comparative biology and taxonomic classification.</title>
        <authorList>
            <person name="Goeker M."/>
        </authorList>
    </citation>
    <scope>NUCLEOTIDE SEQUENCE [LARGE SCALE GENOMIC DNA]</scope>
    <source>
        <strain evidence="3 4">DSM 102865</strain>
    </source>
</reference>
<evidence type="ECO:0000256" key="2">
    <source>
        <dbReference type="ARBA" id="ARBA00023239"/>
    </source>
</evidence>
<dbReference type="Pfam" id="PF00378">
    <property type="entry name" value="ECH_1"/>
    <property type="match status" value="1"/>
</dbReference>
<dbReference type="EMBL" id="JAASQJ010000005">
    <property type="protein sequence ID" value="NIJ55484.1"/>
    <property type="molecule type" value="Genomic_DNA"/>
</dbReference>
<accession>A0ABX0UTC7</accession>
<dbReference type="PANTHER" id="PTHR11941">
    <property type="entry name" value="ENOYL-COA HYDRATASE-RELATED"/>
    <property type="match status" value="1"/>
</dbReference>
<comment type="caution">
    <text evidence="3">The sequence shown here is derived from an EMBL/GenBank/DDBJ whole genome shotgun (WGS) entry which is preliminary data.</text>
</comment>
<gene>
    <name evidence="3" type="ORF">FHS68_004673</name>
</gene>
<organism evidence="3 4">
    <name type="scientific">Dyadobacter arcticus</name>
    <dbReference type="NCBI Taxonomy" id="1078754"/>
    <lineage>
        <taxon>Bacteria</taxon>
        <taxon>Pseudomonadati</taxon>
        <taxon>Bacteroidota</taxon>
        <taxon>Cytophagia</taxon>
        <taxon>Cytophagales</taxon>
        <taxon>Spirosomataceae</taxon>
        <taxon>Dyadobacter</taxon>
    </lineage>
</organism>
<sequence length="259" mass="28325">MYQHILYKSQQGIARITLNRPQVYHALNPELIREITQAVLVAHADETVRVVVITGAGDKAFCSGADLKEATESKKTASETLEEFYEPMIDAIREIPKPVICRLNGLAVGAGCSLALACDMIIASEESYLSLLFVQIGLMPDAGATFFLPRLVGAAKAFELATTGRKVSATEAAQIGLINKAVPAAELDGEIEKLTTYYQSAPTLAIGMIKKVLNQSFQSDLARMQEFERVNQDILFESQDAREGISSFLQKKKADFKGY</sequence>
<evidence type="ECO:0000313" key="4">
    <source>
        <dbReference type="Proteomes" id="UP001179181"/>
    </source>
</evidence>
<keyword evidence="3" id="KW-0413">Isomerase</keyword>
<dbReference type="CDD" id="cd06558">
    <property type="entry name" value="crotonase-like"/>
    <property type="match status" value="1"/>
</dbReference>
<dbReference type="GO" id="GO:0016853">
    <property type="term" value="F:isomerase activity"/>
    <property type="evidence" value="ECO:0007669"/>
    <property type="project" value="UniProtKB-KW"/>
</dbReference>
<name>A0ABX0UTC7_9BACT</name>
<dbReference type="Gene3D" id="1.10.12.10">
    <property type="entry name" value="Lyase 2-enoyl-coa Hydratase, Chain A, domain 2"/>
    <property type="match status" value="1"/>
</dbReference>
<comment type="similarity">
    <text evidence="1">Belongs to the enoyl-CoA hydratase/isomerase family.</text>
</comment>
<dbReference type="RefSeq" id="WP_167275372.1">
    <property type="nucleotide sequence ID" value="NZ_JAASQJ010000005.1"/>
</dbReference>
<protein>
    <submittedName>
        <fullName evidence="3">2-(1,2-epoxy-1,2-dihydrophenyl)acetyl-CoA isomerase</fullName>
        <ecNumber evidence="3">5.3.3.18</ecNumber>
    </submittedName>
</protein>